<comment type="caution">
    <text evidence="1">The sequence shown here is derived from an EMBL/GenBank/DDBJ whole genome shotgun (WGS) entry which is preliminary data.</text>
</comment>
<proteinExistence type="predicted"/>
<dbReference type="STRING" id="1793.AWC04_14970"/>
<dbReference type="AlphaFoldDB" id="A0A1X1R7T7"/>
<organism evidence="1 2">
    <name type="scientific">Mycolicibacterium fallax</name>
    <name type="common">Mycobacterium fallax</name>
    <dbReference type="NCBI Taxonomy" id="1793"/>
    <lineage>
        <taxon>Bacteria</taxon>
        <taxon>Bacillati</taxon>
        <taxon>Actinomycetota</taxon>
        <taxon>Actinomycetes</taxon>
        <taxon>Mycobacteriales</taxon>
        <taxon>Mycobacteriaceae</taxon>
        <taxon>Mycolicibacterium</taxon>
    </lineage>
</organism>
<name>A0A1X1R7T7_MYCFA</name>
<gene>
    <name evidence="1" type="ORF">AWC04_14970</name>
</gene>
<dbReference type="EMBL" id="LQOJ01000048">
    <property type="protein sequence ID" value="ORV00972.1"/>
    <property type="molecule type" value="Genomic_DNA"/>
</dbReference>
<reference evidence="1 2" key="1">
    <citation type="submission" date="2016-01" db="EMBL/GenBank/DDBJ databases">
        <title>The new phylogeny of the genus Mycobacterium.</title>
        <authorList>
            <person name="Tarcisio F."/>
            <person name="Conor M."/>
            <person name="Antonella G."/>
            <person name="Elisabetta G."/>
            <person name="Giulia F.S."/>
            <person name="Sara T."/>
            <person name="Anna F."/>
            <person name="Clotilde B."/>
            <person name="Roberto B."/>
            <person name="Veronica D.S."/>
            <person name="Fabio R."/>
            <person name="Monica P."/>
            <person name="Olivier J."/>
            <person name="Enrico T."/>
            <person name="Nicola S."/>
        </authorList>
    </citation>
    <scope>NUCLEOTIDE SEQUENCE [LARGE SCALE GENOMIC DNA]</scope>
    <source>
        <strain evidence="1 2">DSM 44179</strain>
    </source>
</reference>
<keyword evidence="2" id="KW-1185">Reference proteome</keyword>
<sequence length="112" mass="11353">MTTETTVPPHNPCPQWCEVWDGDIGAGVLADPPGGTPIRDEVIATINANKGAVPNTTLDAMLGATDPTPVIVGALVALLVVLAAATVLVRRHRAAATEGDVPHVSVTGGDVS</sequence>
<evidence type="ECO:0000313" key="1">
    <source>
        <dbReference type="EMBL" id="ORV00972.1"/>
    </source>
</evidence>
<dbReference type="Proteomes" id="UP000193484">
    <property type="component" value="Unassembled WGS sequence"/>
</dbReference>
<evidence type="ECO:0000313" key="2">
    <source>
        <dbReference type="Proteomes" id="UP000193484"/>
    </source>
</evidence>
<protein>
    <submittedName>
        <fullName evidence="1">Uncharacterized protein</fullName>
    </submittedName>
</protein>
<dbReference type="RefSeq" id="WP_085098121.1">
    <property type="nucleotide sequence ID" value="NZ_AP022603.1"/>
</dbReference>
<accession>A0A1X1R7T7</accession>